<evidence type="ECO:0000256" key="1">
    <source>
        <dbReference type="ARBA" id="ARBA00006153"/>
    </source>
</evidence>
<keyword evidence="3" id="KW-0479">Metal-binding</keyword>
<dbReference type="FunFam" id="3.30.70.360:FF:000014">
    <property type="entry name" value="N-acyl-L-amino acid amidohydrolase"/>
    <property type="match status" value="1"/>
</dbReference>
<dbReference type="Pfam" id="PF01546">
    <property type="entry name" value="Peptidase_M20"/>
    <property type="match status" value="1"/>
</dbReference>
<dbReference type="InterPro" id="IPR017439">
    <property type="entry name" value="Amidohydrolase"/>
</dbReference>
<dbReference type="Pfam" id="PF07687">
    <property type="entry name" value="M20_dimer"/>
    <property type="match status" value="1"/>
</dbReference>
<accession>A0AAC9RUT5</accession>
<dbReference type="Gene3D" id="3.40.630.10">
    <property type="entry name" value="Zn peptidases"/>
    <property type="match status" value="1"/>
</dbReference>
<evidence type="ECO:0000313" key="6">
    <source>
        <dbReference type="Proteomes" id="UP000242864"/>
    </source>
</evidence>
<gene>
    <name evidence="5" type="ORF">B5P37_03735</name>
</gene>
<dbReference type="InterPro" id="IPR011650">
    <property type="entry name" value="Peptidase_M20_dimer"/>
</dbReference>
<dbReference type="GO" id="GO:0016787">
    <property type="term" value="F:hydrolase activity"/>
    <property type="evidence" value="ECO:0007669"/>
    <property type="project" value="UniProtKB-KW"/>
</dbReference>
<dbReference type="KEGG" id="slz:B5P37_03735"/>
<dbReference type="NCBIfam" id="TIGR01891">
    <property type="entry name" value="amidohydrolases"/>
    <property type="match status" value="1"/>
</dbReference>
<dbReference type="InterPro" id="IPR036264">
    <property type="entry name" value="Bact_exopeptidase_dim_dom"/>
</dbReference>
<feature type="binding site" evidence="3">
    <location>
        <position position="346"/>
    </location>
    <ligand>
        <name>Mn(2+)</name>
        <dbReference type="ChEBI" id="CHEBI:29035"/>
        <label>2</label>
    </ligand>
</feature>
<feature type="binding site" evidence="3">
    <location>
        <position position="93"/>
    </location>
    <ligand>
        <name>Mn(2+)</name>
        <dbReference type="ChEBI" id="CHEBI:29035"/>
        <label>2</label>
    </ligand>
</feature>
<dbReference type="Gene3D" id="3.30.70.360">
    <property type="match status" value="1"/>
</dbReference>
<dbReference type="GO" id="GO:0046872">
    <property type="term" value="F:metal ion binding"/>
    <property type="evidence" value="ECO:0007669"/>
    <property type="project" value="UniProtKB-KW"/>
</dbReference>
<comment type="cofactor">
    <cofactor evidence="3">
        <name>Mn(2+)</name>
        <dbReference type="ChEBI" id="CHEBI:29035"/>
    </cofactor>
    <text evidence="3">The Mn(2+) ion enhances activity.</text>
</comment>
<proteinExistence type="inferred from homology"/>
<feature type="domain" description="Peptidase M20 dimerisation" evidence="4">
    <location>
        <begin position="174"/>
        <end position="270"/>
    </location>
</feature>
<dbReference type="PIRSF" id="PIRSF005962">
    <property type="entry name" value="Pept_M20D_amidohydro"/>
    <property type="match status" value="1"/>
</dbReference>
<comment type="similarity">
    <text evidence="1">Belongs to the peptidase M20 family.</text>
</comment>
<organism evidence="5 6">
    <name type="scientific">Staphylococcus lutrae</name>
    <dbReference type="NCBI Taxonomy" id="155085"/>
    <lineage>
        <taxon>Bacteria</taxon>
        <taxon>Bacillati</taxon>
        <taxon>Bacillota</taxon>
        <taxon>Bacilli</taxon>
        <taxon>Bacillales</taxon>
        <taxon>Staphylococcaceae</taxon>
        <taxon>Staphylococcus</taxon>
    </lineage>
</organism>
<feature type="binding site" evidence="3">
    <location>
        <position position="129"/>
    </location>
    <ligand>
        <name>Mn(2+)</name>
        <dbReference type="ChEBI" id="CHEBI:29035"/>
        <label>2</label>
    </ligand>
</feature>
<dbReference type="InterPro" id="IPR002933">
    <property type="entry name" value="Peptidase_M20"/>
</dbReference>
<dbReference type="RefSeq" id="WP_085238409.1">
    <property type="nucleotide sequence ID" value="NZ_CP020773.1"/>
</dbReference>
<dbReference type="PANTHER" id="PTHR11014:SF63">
    <property type="entry name" value="METALLOPEPTIDASE, PUTATIVE (AFU_ORTHOLOGUE AFUA_6G09600)-RELATED"/>
    <property type="match status" value="1"/>
</dbReference>
<evidence type="ECO:0000313" key="5">
    <source>
        <dbReference type="EMBL" id="ARJ51971.1"/>
    </source>
</evidence>
<keyword evidence="6" id="KW-1185">Reference proteome</keyword>
<protein>
    <submittedName>
        <fullName evidence="5">N-acetyl-L,L-diaminopimelate deacetylase</fullName>
    </submittedName>
</protein>
<evidence type="ECO:0000259" key="4">
    <source>
        <dbReference type="Pfam" id="PF07687"/>
    </source>
</evidence>
<dbReference type="PANTHER" id="PTHR11014">
    <property type="entry name" value="PEPTIDASE M20 FAMILY MEMBER"/>
    <property type="match status" value="1"/>
</dbReference>
<dbReference type="SUPFAM" id="SSF53187">
    <property type="entry name" value="Zn-dependent exopeptidases"/>
    <property type="match status" value="1"/>
</dbReference>
<reference evidence="5 6" key="1">
    <citation type="submission" date="2017-04" db="EMBL/GenBank/DDBJ databases">
        <authorList>
            <person name="Veseli I.A."/>
            <person name="Tang C."/>
            <person name="Pombert J.-F."/>
        </authorList>
    </citation>
    <scope>NUCLEOTIDE SEQUENCE [LARGE SCALE GENOMIC DNA]</scope>
    <source>
        <strain evidence="5 6">ATCC 700373</strain>
    </source>
</reference>
<evidence type="ECO:0000256" key="3">
    <source>
        <dbReference type="PIRSR" id="PIRSR005962-1"/>
    </source>
</evidence>
<evidence type="ECO:0000256" key="2">
    <source>
        <dbReference type="ARBA" id="ARBA00022801"/>
    </source>
</evidence>
<dbReference type="SUPFAM" id="SSF55031">
    <property type="entry name" value="Bacterial exopeptidase dimerisation domain"/>
    <property type="match status" value="1"/>
</dbReference>
<feature type="binding site" evidence="3">
    <location>
        <position position="95"/>
    </location>
    <ligand>
        <name>Mn(2+)</name>
        <dbReference type="ChEBI" id="CHEBI:29035"/>
        <label>2</label>
    </ligand>
</feature>
<dbReference type="EMBL" id="CP020773">
    <property type="protein sequence ID" value="ARJ51971.1"/>
    <property type="molecule type" value="Genomic_DNA"/>
</dbReference>
<keyword evidence="3" id="KW-0464">Manganese</keyword>
<keyword evidence="2" id="KW-0378">Hydrolase</keyword>
<feature type="binding site" evidence="3">
    <location>
        <position position="153"/>
    </location>
    <ligand>
        <name>Mn(2+)</name>
        <dbReference type="ChEBI" id="CHEBI:29035"/>
        <label>2</label>
    </ligand>
</feature>
<dbReference type="Proteomes" id="UP000242864">
    <property type="component" value="Chromosome"/>
</dbReference>
<dbReference type="AlphaFoldDB" id="A0AAC9RUT5"/>
<sequence>MTVERQQLIEWRRIFHANPELSNEEYETTRRLREILESYHIHILNLPMTRGLVAEIGQGDDFIALRADIDALPIDEQTGVSYQSQKRHVMHACGHDIHMAAILGTAIRLKAMASQLPGRIRIIFQSAEETGDGAWALVKTGVLDGALAVLGFHNDPSIRVGEWRAKAGYMTANVDRFQIHIKGVGAHAAMPHQGSDPHIVLSQLTMSLQTIVSRNIAPYDEAVVTIGQMHCGETWNVIPQNAMLEGTVRSFNPDVRDLIEKRMQAICDGLAQQFDVEVSLTYQRLAAAVNNDETLQQLALTTANEVGYQAEVLPRALTIGEDFSSYQHVAPVHFAMIGSESPYPLHHAQYQPNEAILEKVPEYFIKLIQKLWKAHGEH</sequence>
<name>A0AAC9RUT5_9STAP</name>